<evidence type="ECO:0000256" key="9">
    <source>
        <dbReference type="ARBA" id="ARBA00023049"/>
    </source>
</evidence>
<organism evidence="13 14">
    <name type="scientific">Arenimonas malthae CC-JY-1</name>
    <dbReference type="NCBI Taxonomy" id="1384054"/>
    <lineage>
        <taxon>Bacteria</taxon>
        <taxon>Pseudomonadati</taxon>
        <taxon>Pseudomonadota</taxon>
        <taxon>Gammaproteobacteria</taxon>
        <taxon>Lysobacterales</taxon>
        <taxon>Lysobacteraceae</taxon>
        <taxon>Arenimonas</taxon>
    </lineage>
</organism>
<dbReference type="InterPro" id="IPR050083">
    <property type="entry name" value="HtpX_protease"/>
</dbReference>
<evidence type="ECO:0000256" key="8">
    <source>
        <dbReference type="ARBA" id="ARBA00022989"/>
    </source>
</evidence>
<accession>A0A091AZS1</accession>
<evidence type="ECO:0000256" key="7">
    <source>
        <dbReference type="ARBA" id="ARBA00022833"/>
    </source>
</evidence>
<keyword evidence="2" id="KW-1003">Cell membrane</keyword>
<evidence type="ECO:0000256" key="3">
    <source>
        <dbReference type="ARBA" id="ARBA00022670"/>
    </source>
</evidence>
<dbReference type="EMBL" id="AVCH01000176">
    <property type="protein sequence ID" value="KFN45818.1"/>
    <property type="molecule type" value="Genomic_DNA"/>
</dbReference>
<sequence length="638" mass="68281">MNFFARQDQARRQSRRLVLLFTLAVVAIVVAVDVFFLLAFGGLGGVSAPGSTGAGLVMATLLTLSIIGLGSLYRISSLRQGGAAVATQLGGTPVPEDTHDFHYRRLRNVVEEIAIASGVPVPQVFVLEQEAGINAFAAGYAPSDAAVAVTRGALDKLNRDELQGVIAHEFSHVLNGDMRLNIRLMGVLFGILVLAVVGRKILQHGGRGSRNSKGAGPVLLAALGLMVVGYIGLFFGRLIKAGVSRQREFLADASAVQFTRQTKGLAGALKKIAGLPDGSKLASRDTEEVAHMLFGDGVGYSSLFATHPPLVARIQALEPSFKPSAVADLVARWQMHPPSGLDEDLALGLAGPVPPPLPGEHAELQVTPPSVVAQVGAPRSDDYVRAGALVEAMPDVLRRAAHEREEAVPLLFGLLMAAPGPVRERQQFELAARNDERVARQALDYADRLSELPRLLHLPLAAMAMPALRKRPRPELERFMDGCFALTHADGQVSLFEYCLGRLLRVQVRDALDPAGAWVPGHRHLSRCAPHAIALMAVLAQAGHADADSARRAYLAGMARVFPRVDSPYQPPAEPLRALDEAWPVLDELEPMGKELLLEGLVAAVSHDGRLNVAEAELLRAVCASLHCPLPPMLEQRG</sequence>
<keyword evidence="7" id="KW-0862">Zinc</keyword>
<evidence type="ECO:0000313" key="13">
    <source>
        <dbReference type="EMBL" id="KFN45818.1"/>
    </source>
</evidence>
<reference evidence="13 14" key="1">
    <citation type="submission" date="2013-09" db="EMBL/GenBank/DDBJ databases">
        <title>Genome sequencing of Arenimonas malthae.</title>
        <authorList>
            <person name="Chen F."/>
            <person name="Wang G."/>
        </authorList>
    </citation>
    <scope>NUCLEOTIDE SEQUENCE [LARGE SCALE GENOMIC DNA]</scope>
    <source>
        <strain evidence="13 14">CC-JY-1</strain>
    </source>
</reference>
<protein>
    <recommendedName>
        <fullName evidence="12">Peptidase M48 domain-containing protein</fullName>
    </recommendedName>
</protein>
<comment type="cofactor">
    <cofactor evidence="1">
        <name>Zn(2+)</name>
        <dbReference type="ChEBI" id="CHEBI:29105"/>
    </cofactor>
</comment>
<evidence type="ECO:0000256" key="2">
    <source>
        <dbReference type="ARBA" id="ARBA00022475"/>
    </source>
</evidence>
<evidence type="ECO:0000259" key="12">
    <source>
        <dbReference type="Pfam" id="PF01435"/>
    </source>
</evidence>
<dbReference type="PANTHER" id="PTHR43221:SF2">
    <property type="entry name" value="PROTEASE HTPX HOMOLOG"/>
    <property type="match status" value="1"/>
</dbReference>
<dbReference type="Proteomes" id="UP000029392">
    <property type="component" value="Unassembled WGS sequence"/>
</dbReference>
<feature type="transmembrane region" description="Helical" evidence="11">
    <location>
        <begin position="218"/>
        <end position="239"/>
    </location>
</feature>
<feature type="transmembrane region" description="Helical" evidence="11">
    <location>
        <begin position="52"/>
        <end position="73"/>
    </location>
</feature>
<proteinExistence type="predicted"/>
<dbReference type="PANTHER" id="PTHR43221">
    <property type="entry name" value="PROTEASE HTPX"/>
    <property type="match status" value="1"/>
</dbReference>
<comment type="caution">
    <text evidence="13">The sequence shown here is derived from an EMBL/GenBank/DDBJ whole genome shotgun (WGS) entry which is preliminary data.</text>
</comment>
<dbReference type="AlphaFoldDB" id="A0A091AZS1"/>
<dbReference type="OrthoDB" id="15218at2"/>
<dbReference type="GO" id="GO:0006508">
    <property type="term" value="P:proteolysis"/>
    <property type="evidence" value="ECO:0007669"/>
    <property type="project" value="UniProtKB-KW"/>
</dbReference>
<keyword evidence="3" id="KW-0645">Protease</keyword>
<keyword evidence="10 11" id="KW-0472">Membrane</keyword>
<dbReference type="CDD" id="cd07340">
    <property type="entry name" value="M48B_Htpx_like"/>
    <property type="match status" value="1"/>
</dbReference>
<name>A0A091AZS1_9GAMM</name>
<evidence type="ECO:0000256" key="6">
    <source>
        <dbReference type="ARBA" id="ARBA00022801"/>
    </source>
</evidence>
<dbReference type="GO" id="GO:0046872">
    <property type="term" value="F:metal ion binding"/>
    <property type="evidence" value="ECO:0007669"/>
    <property type="project" value="UniProtKB-KW"/>
</dbReference>
<dbReference type="Gene3D" id="3.30.2010.10">
    <property type="entry name" value="Metalloproteases ('zincins'), catalytic domain"/>
    <property type="match status" value="1"/>
</dbReference>
<dbReference type="STRING" id="1384054.N790_09275"/>
<keyword evidence="4 11" id="KW-0812">Transmembrane</keyword>
<dbReference type="RefSeq" id="WP_043804024.1">
    <property type="nucleotide sequence ID" value="NZ_AVCH01000176.1"/>
</dbReference>
<keyword evidence="5" id="KW-0479">Metal-binding</keyword>
<evidence type="ECO:0000256" key="1">
    <source>
        <dbReference type="ARBA" id="ARBA00001947"/>
    </source>
</evidence>
<evidence type="ECO:0000256" key="5">
    <source>
        <dbReference type="ARBA" id="ARBA00022723"/>
    </source>
</evidence>
<gene>
    <name evidence="13" type="ORF">N790_09275</name>
</gene>
<keyword evidence="6" id="KW-0378">Hydrolase</keyword>
<evidence type="ECO:0000256" key="11">
    <source>
        <dbReference type="SAM" id="Phobius"/>
    </source>
</evidence>
<keyword evidence="9" id="KW-0482">Metalloprotease</keyword>
<feature type="transmembrane region" description="Helical" evidence="11">
    <location>
        <begin position="17"/>
        <end position="40"/>
    </location>
</feature>
<dbReference type="InterPro" id="IPR001915">
    <property type="entry name" value="Peptidase_M48"/>
</dbReference>
<feature type="transmembrane region" description="Helical" evidence="11">
    <location>
        <begin position="180"/>
        <end position="198"/>
    </location>
</feature>
<keyword evidence="8 11" id="KW-1133">Transmembrane helix</keyword>
<dbReference type="eggNOG" id="COG0501">
    <property type="taxonomic scope" value="Bacteria"/>
</dbReference>
<dbReference type="GO" id="GO:0004222">
    <property type="term" value="F:metalloendopeptidase activity"/>
    <property type="evidence" value="ECO:0007669"/>
    <property type="project" value="InterPro"/>
</dbReference>
<dbReference type="PATRIC" id="fig|1384054.3.peg.1969"/>
<evidence type="ECO:0000313" key="14">
    <source>
        <dbReference type="Proteomes" id="UP000029392"/>
    </source>
</evidence>
<dbReference type="Pfam" id="PF01435">
    <property type="entry name" value="Peptidase_M48"/>
    <property type="match status" value="1"/>
</dbReference>
<keyword evidence="14" id="KW-1185">Reference proteome</keyword>
<feature type="domain" description="Peptidase M48" evidence="12">
    <location>
        <begin position="104"/>
        <end position="318"/>
    </location>
</feature>
<evidence type="ECO:0000256" key="10">
    <source>
        <dbReference type="ARBA" id="ARBA00023136"/>
    </source>
</evidence>
<evidence type="ECO:0000256" key="4">
    <source>
        <dbReference type="ARBA" id="ARBA00022692"/>
    </source>
</evidence>